<dbReference type="AlphaFoldDB" id="A0A8H5Z7R8"/>
<evidence type="ECO:0000256" key="1">
    <source>
        <dbReference type="SAM" id="MobiDB-lite"/>
    </source>
</evidence>
<evidence type="ECO:0000313" key="2">
    <source>
        <dbReference type="EMBL" id="KAF5724636.1"/>
    </source>
</evidence>
<dbReference type="EMBL" id="JAAOAN010000030">
    <property type="protein sequence ID" value="KAF5724636.1"/>
    <property type="molecule type" value="Genomic_DNA"/>
</dbReference>
<keyword evidence="3" id="KW-1185">Reference proteome</keyword>
<dbReference type="Proteomes" id="UP000544331">
    <property type="component" value="Unassembled WGS sequence"/>
</dbReference>
<dbReference type="OrthoDB" id="5101109at2759"/>
<feature type="region of interest" description="Disordered" evidence="1">
    <location>
        <begin position="29"/>
        <end position="126"/>
    </location>
</feature>
<protein>
    <submittedName>
        <fullName evidence="2">Uncharacterized protein</fullName>
    </submittedName>
</protein>
<feature type="compositionally biased region" description="Low complexity" evidence="1">
    <location>
        <begin position="99"/>
        <end position="117"/>
    </location>
</feature>
<evidence type="ECO:0000313" key="3">
    <source>
        <dbReference type="Proteomes" id="UP000544331"/>
    </source>
</evidence>
<organism evidence="2 3">
    <name type="scientific">Fusarium mundagurra</name>
    <dbReference type="NCBI Taxonomy" id="1567541"/>
    <lineage>
        <taxon>Eukaryota</taxon>
        <taxon>Fungi</taxon>
        <taxon>Dikarya</taxon>
        <taxon>Ascomycota</taxon>
        <taxon>Pezizomycotina</taxon>
        <taxon>Sordariomycetes</taxon>
        <taxon>Hypocreomycetidae</taxon>
        <taxon>Hypocreales</taxon>
        <taxon>Nectriaceae</taxon>
        <taxon>Fusarium</taxon>
        <taxon>Fusarium fujikuroi species complex</taxon>
    </lineage>
</organism>
<feature type="compositionally biased region" description="Low complexity" evidence="1">
    <location>
        <begin position="69"/>
        <end position="80"/>
    </location>
</feature>
<accession>A0A8H5Z7R8</accession>
<proteinExistence type="predicted"/>
<name>A0A8H5Z7R8_9HYPO</name>
<sequence length="233" mass="25450">MSDDVITDDFDVEVFLNLLHWSWEDACHGTHEPERSVSPFSQPAPPVSETTVPPSEPTVSRSERDSSEEQSSSLDSQVDSSYEDLGPLDSDEMFGIVRSAAPSPGSGSLPSGQSSPSTINHDDSPRAQLSNLKRSASSDTDATVPKRICRQIRNGLMSVTDAELNSTAEPPKNWKAGCEQLLAPCCHDHDLHNKSVADRLGDKQPDCCCYDDIIKRRENSAAPEANVSWTKYC</sequence>
<comment type="caution">
    <text evidence="2">The sequence shown here is derived from an EMBL/GenBank/DDBJ whole genome shotgun (WGS) entry which is preliminary data.</text>
</comment>
<reference evidence="2 3" key="1">
    <citation type="submission" date="2020-05" db="EMBL/GenBank/DDBJ databases">
        <title>Identification and distribution of gene clusters putatively required for synthesis of sphingolipid metabolism inhibitors in phylogenetically diverse species of the filamentous fungus Fusarium.</title>
        <authorList>
            <person name="Kim H.-S."/>
            <person name="Busman M."/>
            <person name="Brown D.W."/>
            <person name="Divon H."/>
            <person name="Uhlig S."/>
            <person name="Proctor R.H."/>
        </authorList>
    </citation>
    <scope>NUCLEOTIDE SEQUENCE [LARGE SCALE GENOMIC DNA]</scope>
    <source>
        <strain evidence="2 3">NRRL 66235</strain>
    </source>
</reference>
<gene>
    <name evidence="2" type="ORF">FMUND_680</name>
</gene>